<gene>
    <name evidence="9 12" type="primary">guaA</name>
    <name evidence="12" type="ORF">ENT60_01205</name>
</gene>
<dbReference type="FunFam" id="3.40.50.880:FF:000001">
    <property type="entry name" value="GMP synthase [glutamine-hydrolyzing]"/>
    <property type="match status" value="1"/>
</dbReference>
<dbReference type="Gene3D" id="3.40.50.880">
    <property type="match status" value="1"/>
</dbReference>
<evidence type="ECO:0000256" key="9">
    <source>
        <dbReference type="HAMAP-Rule" id="MF_00344"/>
    </source>
</evidence>
<dbReference type="CDD" id="cd01742">
    <property type="entry name" value="GATase1_GMP_Synthase"/>
    <property type="match status" value="1"/>
</dbReference>
<evidence type="ECO:0000256" key="3">
    <source>
        <dbReference type="ARBA" id="ARBA00022598"/>
    </source>
</evidence>
<organism evidence="12">
    <name type="scientific">candidate division WOR-3 bacterium</name>
    <dbReference type="NCBI Taxonomy" id="2052148"/>
    <lineage>
        <taxon>Bacteria</taxon>
        <taxon>Bacteria division WOR-3</taxon>
    </lineage>
</organism>
<dbReference type="PROSITE" id="PS51273">
    <property type="entry name" value="GATASE_TYPE_1"/>
    <property type="match status" value="1"/>
</dbReference>
<dbReference type="FunFam" id="3.30.300.10:FF:000002">
    <property type="entry name" value="GMP synthase [glutamine-hydrolyzing]"/>
    <property type="match status" value="1"/>
</dbReference>
<feature type="domain" description="GMPS ATP-PPase" evidence="11">
    <location>
        <begin position="199"/>
        <end position="387"/>
    </location>
</feature>
<dbReference type="NCBIfam" id="NF001975">
    <property type="entry name" value="PRK00758.1"/>
    <property type="match status" value="1"/>
</dbReference>
<feature type="binding site" evidence="10">
    <location>
        <begin position="226"/>
        <end position="232"/>
    </location>
    <ligand>
        <name>ATP</name>
        <dbReference type="ChEBI" id="CHEBI:30616"/>
    </ligand>
</feature>
<dbReference type="NCBIfam" id="NF000848">
    <property type="entry name" value="PRK00074.1"/>
    <property type="match status" value="1"/>
</dbReference>
<name>A0A7C4VZ40_UNCW3</name>
<evidence type="ECO:0000256" key="6">
    <source>
        <dbReference type="ARBA" id="ARBA00022755"/>
    </source>
</evidence>
<feature type="active site" evidence="9">
    <location>
        <position position="172"/>
    </location>
</feature>
<dbReference type="EC" id="6.3.5.2" evidence="9"/>
<evidence type="ECO:0000256" key="1">
    <source>
        <dbReference type="ARBA" id="ARBA00002332"/>
    </source>
</evidence>
<dbReference type="InterPro" id="IPR001674">
    <property type="entry name" value="GMP_synth_C"/>
</dbReference>
<keyword evidence="8 9" id="KW-0315">Glutamine amidotransferase</keyword>
<dbReference type="HAMAP" id="MF_00344">
    <property type="entry name" value="GMP_synthase"/>
    <property type="match status" value="1"/>
</dbReference>
<dbReference type="NCBIfam" id="TIGR00884">
    <property type="entry name" value="guaA_Cterm"/>
    <property type="match status" value="1"/>
</dbReference>
<keyword evidence="6 9" id="KW-0658">Purine biosynthesis</keyword>
<dbReference type="PRINTS" id="PR00099">
    <property type="entry name" value="CPSGATASE"/>
</dbReference>
<dbReference type="EMBL" id="DSZH01000057">
    <property type="protein sequence ID" value="HGU47169.1"/>
    <property type="molecule type" value="Genomic_DNA"/>
</dbReference>
<dbReference type="SUPFAM" id="SSF52402">
    <property type="entry name" value="Adenine nucleotide alpha hydrolases-like"/>
    <property type="match status" value="1"/>
</dbReference>
<dbReference type="InterPro" id="IPR022955">
    <property type="entry name" value="GMP_synthase"/>
</dbReference>
<accession>A0A7C4VZ40</accession>
<dbReference type="GO" id="GO:0003921">
    <property type="term" value="F:GMP synthase activity"/>
    <property type="evidence" value="ECO:0007669"/>
    <property type="project" value="InterPro"/>
</dbReference>
<proteinExistence type="inferred from homology"/>
<dbReference type="NCBIfam" id="TIGR00888">
    <property type="entry name" value="guaA_Nterm"/>
    <property type="match status" value="1"/>
</dbReference>
<dbReference type="UniPathway" id="UPA00189">
    <property type="reaction ID" value="UER00296"/>
</dbReference>
<dbReference type="GO" id="GO:0005524">
    <property type="term" value="F:ATP binding"/>
    <property type="evidence" value="ECO:0007669"/>
    <property type="project" value="UniProtKB-UniRule"/>
</dbReference>
<evidence type="ECO:0000313" key="12">
    <source>
        <dbReference type="EMBL" id="HGU47169.1"/>
    </source>
</evidence>
<dbReference type="GO" id="GO:0005829">
    <property type="term" value="C:cytosol"/>
    <property type="evidence" value="ECO:0007669"/>
    <property type="project" value="TreeGrafter"/>
</dbReference>
<dbReference type="CDD" id="cd01997">
    <property type="entry name" value="GMP_synthase_C"/>
    <property type="match status" value="1"/>
</dbReference>
<comment type="caution">
    <text evidence="12">The sequence shown here is derived from an EMBL/GenBank/DDBJ whole genome shotgun (WGS) entry which is preliminary data.</text>
</comment>
<comment type="function">
    <text evidence="1 9">Catalyzes the synthesis of GMP from XMP.</text>
</comment>
<dbReference type="Gene3D" id="3.40.50.620">
    <property type="entry name" value="HUPs"/>
    <property type="match status" value="1"/>
</dbReference>
<protein>
    <recommendedName>
        <fullName evidence="9">GMP synthase [glutamine-hydrolyzing]</fullName>
        <ecNumber evidence="9">6.3.5.2</ecNumber>
    </recommendedName>
    <alternativeName>
        <fullName evidence="9">GMP synthetase</fullName>
    </alternativeName>
    <alternativeName>
        <fullName evidence="9">Glutamine amidotransferase</fullName>
    </alternativeName>
</protein>
<dbReference type="SUPFAM" id="SSF54810">
    <property type="entry name" value="GMP synthetase C-terminal dimerisation domain"/>
    <property type="match status" value="1"/>
</dbReference>
<keyword evidence="7 9" id="KW-0067">ATP-binding</keyword>
<evidence type="ECO:0000256" key="2">
    <source>
        <dbReference type="ARBA" id="ARBA00005153"/>
    </source>
</evidence>
<evidence type="ECO:0000256" key="8">
    <source>
        <dbReference type="ARBA" id="ARBA00022962"/>
    </source>
</evidence>
<dbReference type="Pfam" id="PF00958">
    <property type="entry name" value="GMP_synt_C"/>
    <property type="match status" value="1"/>
</dbReference>
<reference evidence="12" key="1">
    <citation type="journal article" date="2020" name="mSystems">
        <title>Genome- and Community-Level Interaction Insights into Carbon Utilization and Element Cycling Functions of Hydrothermarchaeota in Hydrothermal Sediment.</title>
        <authorList>
            <person name="Zhou Z."/>
            <person name="Liu Y."/>
            <person name="Xu W."/>
            <person name="Pan J."/>
            <person name="Luo Z.H."/>
            <person name="Li M."/>
        </authorList>
    </citation>
    <scope>NUCLEOTIDE SEQUENCE [LARGE SCALE GENOMIC DNA]</scope>
    <source>
        <strain evidence="12">SpSt-594</strain>
    </source>
</reference>
<sequence length="512" mass="58879">MDKIFVDKILILDFGGQYTHLISRRIRELGVYTEILPGNISFSKIAKNNFKGIILSGGPSSVYKKDSPKVDKEILKKGIPILGICYGHQLIAYLLGGKIEKGKAGEYGLTELRIIKRSPLFEGLAKKEIVWMNHRDVVKTLPKDFEIIAETEYSKIAAYQNLEKKIFGVQFHPEVSHTKKGKEILKNFVFKICQVKKEWQTKRMIEIIKREIKNEIGNKKAILALSGGIDSLVAAILVNSVIKNNLLSVYVDTGLMRKEDKEIIKRFSREYKFKLKIINAQKEFFKNLKGIVNPEEKRKIIGKIFIKIFERIAKKMNCDILIQGTIYSDRIESGQTRYSSKIKSHHNVGGLPKRSFLKIYEPLRNLYKDEVRNIAKILRIPKEIIKRHVFPGPGFAVRIIGEVTPKKVAIVKKATEIIEEELKRVGYYHKVWMAFPVLLSIKSVGIQGDKRSYKYPIVIRVVESQDAMTANFTKIPYSILEKISQRLTNEIKEINRVVYDITNKPPATMEWE</sequence>
<keyword evidence="5 9" id="KW-0332">GMP biosynthesis</keyword>
<dbReference type="InterPro" id="IPR017926">
    <property type="entry name" value="GATASE"/>
</dbReference>
<dbReference type="PROSITE" id="PS51553">
    <property type="entry name" value="GMPS_ATP_PPASE"/>
    <property type="match status" value="1"/>
</dbReference>
<dbReference type="Pfam" id="PF00117">
    <property type="entry name" value="GATase"/>
    <property type="match status" value="1"/>
</dbReference>
<dbReference type="Gene3D" id="3.30.300.10">
    <property type="match status" value="1"/>
</dbReference>
<dbReference type="InterPro" id="IPR029062">
    <property type="entry name" value="Class_I_gatase-like"/>
</dbReference>
<comment type="catalytic activity">
    <reaction evidence="9">
        <text>XMP + L-glutamine + ATP + H2O = GMP + L-glutamate + AMP + diphosphate + 2 H(+)</text>
        <dbReference type="Rhea" id="RHEA:11680"/>
        <dbReference type="ChEBI" id="CHEBI:15377"/>
        <dbReference type="ChEBI" id="CHEBI:15378"/>
        <dbReference type="ChEBI" id="CHEBI:29985"/>
        <dbReference type="ChEBI" id="CHEBI:30616"/>
        <dbReference type="ChEBI" id="CHEBI:33019"/>
        <dbReference type="ChEBI" id="CHEBI:57464"/>
        <dbReference type="ChEBI" id="CHEBI:58115"/>
        <dbReference type="ChEBI" id="CHEBI:58359"/>
        <dbReference type="ChEBI" id="CHEBI:456215"/>
        <dbReference type="EC" id="6.3.5.2"/>
    </reaction>
</comment>
<dbReference type="InterPro" id="IPR004739">
    <property type="entry name" value="GMP_synth_GATase"/>
</dbReference>
<dbReference type="AlphaFoldDB" id="A0A7C4VZ40"/>
<dbReference type="PRINTS" id="PR00096">
    <property type="entry name" value="GATASE"/>
</dbReference>
<dbReference type="InterPro" id="IPR025777">
    <property type="entry name" value="GMPS_ATP_PPase_dom"/>
</dbReference>
<dbReference type="PRINTS" id="PR00097">
    <property type="entry name" value="ANTSNTHASEII"/>
</dbReference>
<feature type="active site" evidence="9">
    <location>
        <position position="174"/>
    </location>
</feature>
<evidence type="ECO:0000256" key="7">
    <source>
        <dbReference type="ARBA" id="ARBA00022840"/>
    </source>
</evidence>
<dbReference type="PANTHER" id="PTHR11922">
    <property type="entry name" value="GMP SYNTHASE-RELATED"/>
    <property type="match status" value="1"/>
</dbReference>
<evidence type="ECO:0000259" key="11">
    <source>
        <dbReference type="PROSITE" id="PS51553"/>
    </source>
</evidence>
<evidence type="ECO:0000256" key="10">
    <source>
        <dbReference type="PROSITE-ProRule" id="PRU00886"/>
    </source>
</evidence>
<dbReference type="SUPFAM" id="SSF52317">
    <property type="entry name" value="Class I glutamine amidotransferase-like"/>
    <property type="match status" value="1"/>
</dbReference>
<comment type="subunit">
    <text evidence="9">Homodimer.</text>
</comment>
<keyword evidence="4 9" id="KW-0547">Nucleotide-binding</keyword>
<evidence type="ECO:0000256" key="5">
    <source>
        <dbReference type="ARBA" id="ARBA00022749"/>
    </source>
</evidence>
<feature type="active site" description="Nucleophile" evidence="9">
    <location>
        <position position="85"/>
    </location>
</feature>
<dbReference type="InterPro" id="IPR002500">
    <property type="entry name" value="PAPS_reduct_dom"/>
</dbReference>
<dbReference type="Pfam" id="PF01507">
    <property type="entry name" value="PAPS_reduct"/>
    <property type="match status" value="1"/>
</dbReference>
<dbReference type="PANTHER" id="PTHR11922:SF2">
    <property type="entry name" value="GMP SYNTHASE [GLUTAMINE-HYDROLYZING]"/>
    <property type="match status" value="1"/>
</dbReference>
<keyword evidence="3 9" id="KW-0436">Ligase</keyword>
<dbReference type="InterPro" id="IPR014729">
    <property type="entry name" value="Rossmann-like_a/b/a_fold"/>
</dbReference>
<comment type="pathway">
    <text evidence="2 9">Purine metabolism; GMP biosynthesis; GMP from XMP (L-Gln route): step 1/1.</text>
</comment>
<evidence type="ECO:0000256" key="4">
    <source>
        <dbReference type="ARBA" id="ARBA00022741"/>
    </source>
</evidence>